<name>A0A1R1XIL7_9FUNG</name>
<dbReference type="EMBL" id="LSSM01004656">
    <property type="protein sequence ID" value="OMJ14423.1"/>
    <property type="molecule type" value="Genomic_DNA"/>
</dbReference>
<proteinExistence type="predicted"/>
<evidence type="ECO:0000313" key="1">
    <source>
        <dbReference type="EMBL" id="OMJ14423.1"/>
    </source>
</evidence>
<keyword evidence="2" id="KW-1185">Reference proteome</keyword>
<sequence length="172" mass="19161">MGFNIVAIDTSMDGFHLPKSELDKFPDPKLAHSRRGAHWTFDGNEFVKFVKSLAQPNLLPIYAPSFDHALGDPKINGILVPPSAKLILVEGLYTLLTGIAPWSELGLIWNERWLIKPVDNNVQMARLANRHVSSGLEKDLSSAYSRILANDSHNEKVVLDNLPDKLDVIILN</sequence>
<comment type="caution">
    <text evidence="1">The sequence shown here is derived from an EMBL/GenBank/DDBJ whole genome shotgun (WGS) entry which is preliminary data.</text>
</comment>
<dbReference type="GO" id="GO:0016301">
    <property type="term" value="F:kinase activity"/>
    <property type="evidence" value="ECO:0007669"/>
    <property type="project" value="UniProtKB-KW"/>
</dbReference>
<accession>A0A1R1XIL7</accession>
<gene>
    <name evidence="1" type="ORF">AYI69_g8614</name>
</gene>
<dbReference type="AlphaFoldDB" id="A0A1R1XIL7"/>
<evidence type="ECO:0000313" key="2">
    <source>
        <dbReference type="Proteomes" id="UP000187429"/>
    </source>
</evidence>
<organism evidence="1 2">
    <name type="scientific">Smittium culicis</name>
    <dbReference type="NCBI Taxonomy" id="133412"/>
    <lineage>
        <taxon>Eukaryota</taxon>
        <taxon>Fungi</taxon>
        <taxon>Fungi incertae sedis</taxon>
        <taxon>Zoopagomycota</taxon>
        <taxon>Kickxellomycotina</taxon>
        <taxon>Harpellomycetes</taxon>
        <taxon>Harpellales</taxon>
        <taxon>Legeriomycetaceae</taxon>
        <taxon>Smittium</taxon>
    </lineage>
</organism>
<dbReference type="OrthoDB" id="6362633at2759"/>
<keyword evidence="1" id="KW-0808">Transferase</keyword>
<dbReference type="Gene3D" id="3.40.50.300">
    <property type="entry name" value="P-loop containing nucleotide triphosphate hydrolases"/>
    <property type="match status" value="1"/>
</dbReference>
<dbReference type="SUPFAM" id="SSF52540">
    <property type="entry name" value="P-loop containing nucleoside triphosphate hydrolases"/>
    <property type="match status" value="1"/>
</dbReference>
<reference evidence="2" key="1">
    <citation type="submission" date="2017-01" db="EMBL/GenBank/DDBJ databases">
        <authorList>
            <person name="Wang Y."/>
            <person name="White M."/>
            <person name="Kvist S."/>
            <person name="Moncalvo J.-M."/>
        </authorList>
    </citation>
    <scope>NUCLEOTIDE SEQUENCE [LARGE SCALE GENOMIC DNA]</scope>
    <source>
        <strain evidence="2">ID-206-W2</strain>
    </source>
</reference>
<dbReference type="Proteomes" id="UP000187429">
    <property type="component" value="Unassembled WGS sequence"/>
</dbReference>
<dbReference type="InterPro" id="IPR027417">
    <property type="entry name" value="P-loop_NTPase"/>
</dbReference>
<protein>
    <submittedName>
        <fullName evidence="1">Putative uridine kinase</fullName>
    </submittedName>
</protein>
<keyword evidence="1" id="KW-0418">Kinase</keyword>